<dbReference type="EMBL" id="MCFA01000028">
    <property type="protein sequence ID" value="ORY15070.1"/>
    <property type="molecule type" value="Genomic_DNA"/>
</dbReference>
<reference evidence="2 3" key="1">
    <citation type="submission" date="2016-07" db="EMBL/GenBank/DDBJ databases">
        <title>Pervasive Adenine N6-methylation of Active Genes in Fungi.</title>
        <authorList>
            <consortium name="DOE Joint Genome Institute"/>
            <person name="Mondo S.J."/>
            <person name="Dannebaum R.O."/>
            <person name="Kuo R.C."/>
            <person name="Labutti K."/>
            <person name="Haridas S."/>
            <person name="Kuo A."/>
            <person name="Salamov A."/>
            <person name="Ahrendt S.R."/>
            <person name="Lipzen A."/>
            <person name="Sullivan W."/>
            <person name="Andreopoulos W.B."/>
            <person name="Clum A."/>
            <person name="Lindquist E."/>
            <person name="Daum C."/>
            <person name="Ramamoorthy G.K."/>
            <person name="Gryganskyi A."/>
            <person name="Culley D."/>
            <person name="Magnuson J.K."/>
            <person name="James T.Y."/>
            <person name="O'Malley M.A."/>
            <person name="Stajich J.E."/>
            <person name="Spatafora J.W."/>
            <person name="Visel A."/>
            <person name="Grigoriev I.V."/>
        </authorList>
    </citation>
    <scope>NUCLEOTIDE SEQUENCE [LARGE SCALE GENOMIC DNA]</scope>
    <source>
        <strain evidence="2 3">CBS 115471</strain>
    </source>
</reference>
<name>A0A1Y1ZY12_9PLEO</name>
<proteinExistence type="predicted"/>
<feature type="compositionally biased region" description="Polar residues" evidence="1">
    <location>
        <begin position="243"/>
        <end position="259"/>
    </location>
</feature>
<organism evidence="2 3">
    <name type="scientific">Clohesyomyces aquaticus</name>
    <dbReference type="NCBI Taxonomy" id="1231657"/>
    <lineage>
        <taxon>Eukaryota</taxon>
        <taxon>Fungi</taxon>
        <taxon>Dikarya</taxon>
        <taxon>Ascomycota</taxon>
        <taxon>Pezizomycotina</taxon>
        <taxon>Dothideomycetes</taxon>
        <taxon>Pleosporomycetidae</taxon>
        <taxon>Pleosporales</taxon>
        <taxon>Lindgomycetaceae</taxon>
        <taxon>Clohesyomyces</taxon>
    </lineage>
</organism>
<accession>A0A1Y1ZY12</accession>
<dbReference type="AlphaFoldDB" id="A0A1Y1ZY12"/>
<feature type="compositionally biased region" description="Polar residues" evidence="1">
    <location>
        <begin position="193"/>
        <end position="215"/>
    </location>
</feature>
<sequence>MNRSTPRSQMHLSNQQSVTHSPSAATDSTQISEKAGPVPTSSHDSTSETHTTAVPSATPIGKAGSQTPSTPVPAIQPPKRVAGSYPTRTSAGEAPTSQQTSRTVSEGGKSLSSSSTSNFTFRKTSPSGSSGLFGGGVSSSGFGKPSLFGISSPAPGTTATTTPSGSLGLFGGGISCSGMDKPSSGSLFGGFGTPSSASGTTAAQKPFKWSSSESSLPRPGASPNEGTKPFTQSDILEEKNSDGRSSSKVSASNPRIENS</sequence>
<keyword evidence="3" id="KW-1185">Reference proteome</keyword>
<gene>
    <name evidence="2" type="ORF">BCR34DRAFT_198904</name>
</gene>
<feature type="compositionally biased region" description="Polar residues" evidence="1">
    <location>
        <begin position="86"/>
        <end position="102"/>
    </location>
</feature>
<protein>
    <submittedName>
        <fullName evidence="2">Uncharacterized protein</fullName>
    </submittedName>
</protein>
<evidence type="ECO:0000313" key="3">
    <source>
        <dbReference type="Proteomes" id="UP000193144"/>
    </source>
</evidence>
<feature type="region of interest" description="Disordered" evidence="1">
    <location>
        <begin position="1"/>
        <end position="259"/>
    </location>
</feature>
<dbReference type="Proteomes" id="UP000193144">
    <property type="component" value="Unassembled WGS sequence"/>
</dbReference>
<comment type="caution">
    <text evidence="2">The sequence shown here is derived from an EMBL/GenBank/DDBJ whole genome shotgun (WGS) entry which is preliminary data.</text>
</comment>
<feature type="compositionally biased region" description="Polar residues" evidence="1">
    <location>
        <begin position="1"/>
        <end position="32"/>
    </location>
</feature>
<feature type="compositionally biased region" description="Low complexity" evidence="1">
    <location>
        <begin position="103"/>
        <end position="130"/>
    </location>
</feature>
<feature type="compositionally biased region" description="Low complexity" evidence="1">
    <location>
        <begin position="40"/>
        <end position="52"/>
    </location>
</feature>
<evidence type="ECO:0000256" key="1">
    <source>
        <dbReference type="SAM" id="MobiDB-lite"/>
    </source>
</evidence>
<evidence type="ECO:0000313" key="2">
    <source>
        <dbReference type="EMBL" id="ORY15070.1"/>
    </source>
</evidence>
<feature type="compositionally biased region" description="Low complexity" evidence="1">
    <location>
        <begin position="151"/>
        <end position="167"/>
    </location>
</feature>